<keyword evidence="1 7" id="KW-0732">Signal</keyword>
<dbReference type="InterPro" id="IPR023034">
    <property type="entry name" value="PPIase_SurA"/>
</dbReference>
<dbReference type="GO" id="GO:0003755">
    <property type="term" value="F:peptidyl-prolyl cis-trans isomerase activity"/>
    <property type="evidence" value="ECO:0007669"/>
    <property type="project" value="UniProtKB-UniRule"/>
</dbReference>
<proteinExistence type="inferred from homology"/>
<reference evidence="10" key="1">
    <citation type="submission" date="2017-08" db="EMBL/GenBank/DDBJ databases">
        <title>A dynamic microbial community with high functional redundancy inhabits the cold, oxic subseafloor aquifer.</title>
        <authorList>
            <person name="Tully B.J."/>
            <person name="Wheat C.G."/>
            <person name="Glazer B.T."/>
            <person name="Huber J.A."/>
        </authorList>
    </citation>
    <scope>NUCLEOTIDE SEQUENCE [LARGE SCALE GENOMIC DNA]</scope>
</reference>
<dbReference type="InterPro" id="IPR023058">
    <property type="entry name" value="PPIase_PpiC_CS"/>
</dbReference>
<feature type="chain" id="PRO_5013413943" description="Chaperone SurA" evidence="7">
    <location>
        <begin position="23"/>
        <end position="428"/>
    </location>
</feature>
<dbReference type="GO" id="GO:0043165">
    <property type="term" value="P:Gram-negative-bacterium-type cell outer membrane assembly"/>
    <property type="evidence" value="ECO:0007669"/>
    <property type="project" value="InterPro"/>
</dbReference>
<dbReference type="PANTHER" id="PTHR47637">
    <property type="entry name" value="CHAPERONE SURA"/>
    <property type="match status" value="1"/>
</dbReference>
<dbReference type="GO" id="GO:0051082">
    <property type="term" value="F:unfolded protein binding"/>
    <property type="evidence" value="ECO:0007669"/>
    <property type="project" value="UniProtKB-UniRule"/>
</dbReference>
<evidence type="ECO:0000256" key="3">
    <source>
        <dbReference type="ARBA" id="ARBA00022764"/>
    </source>
</evidence>
<protein>
    <recommendedName>
        <fullName evidence="7">Chaperone SurA</fullName>
    </recommendedName>
    <alternativeName>
        <fullName evidence="7">Peptidyl-prolyl cis-trans isomerase SurA</fullName>
        <shortName evidence="7">PPIase SurA</shortName>
        <ecNumber evidence="7">5.2.1.8</ecNumber>
    </alternativeName>
    <alternativeName>
        <fullName evidence="7">Rotamase SurA</fullName>
    </alternativeName>
</protein>
<evidence type="ECO:0000259" key="8">
    <source>
        <dbReference type="PROSITE" id="PS50198"/>
    </source>
</evidence>
<dbReference type="GO" id="GO:0030288">
    <property type="term" value="C:outer membrane-bounded periplasmic space"/>
    <property type="evidence" value="ECO:0007669"/>
    <property type="project" value="InterPro"/>
</dbReference>
<dbReference type="InterPro" id="IPR046357">
    <property type="entry name" value="PPIase_dom_sf"/>
</dbReference>
<dbReference type="GO" id="GO:0006457">
    <property type="term" value="P:protein folding"/>
    <property type="evidence" value="ECO:0007669"/>
    <property type="project" value="UniProtKB-UniRule"/>
</dbReference>
<organism evidence="9 10">
    <name type="scientific">SAR86 cluster bacterium</name>
    <dbReference type="NCBI Taxonomy" id="2030880"/>
    <lineage>
        <taxon>Bacteria</taxon>
        <taxon>Pseudomonadati</taxon>
        <taxon>Pseudomonadota</taxon>
        <taxon>Gammaproteobacteria</taxon>
        <taxon>SAR86 cluster</taxon>
    </lineage>
</organism>
<name>A0A2A5CDX8_9GAMM</name>
<dbReference type="PROSITE" id="PS01096">
    <property type="entry name" value="PPIC_PPIASE_1"/>
    <property type="match status" value="1"/>
</dbReference>
<dbReference type="PROSITE" id="PS50198">
    <property type="entry name" value="PPIC_PPIASE_2"/>
    <property type="match status" value="2"/>
</dbReference>
<dbReference type="Proteomes" id="UP000228987">
    <property type="component" value="Unassembled WGS sequence"/>
</dbReference>
<feature type="signal peptide" evidence="7">
    <location>
        <begin position="1"/>
        <end position="22"/>
    </location>
</feature>
<keyword evidence="2 7" id="KW-0677">Repeat</keyword>
<feature type="domain" description="PpiC" evidence="8">
    <location>
        <begin position="171"/>
        <end position="270"/>
    </location>
</feature>
<keyword evidence="6 7" id="KW-0413">Isomerase</keyword>
<feature type="domain" description="PpiC" evidence="8">
    <location>
        <begin position="279"/>
        <end position="378"/>
    </location>
</feature>
<dbReference type="InterPro" id="IPR015391">
    <property type="entry name" value="SurA_N"/>
</dbReference>
<evidence type="ECO:0000256" key="7">
    <source>
        <dbReference type="HAMAP-Rule" id="MF_01183"/>
    </source>
</evidence>
<comment type="catalytic activity">
    <reaction evidence="7">
        <text>[protein]-peptidylproline (omega=180) = [protein]-peptidylproline (omega=0)</text>
        <dbReference type="Rhea" id="RHEA:16237"/>
        <dbReference type="Rhea" id="RHEA-COMP:10747"/>
        <dbReference type="Rhea" id="RHEA-COMP:10748"/>
        <dbReference type="ChEBI" id="CHEBI:83833"/>
        <dbReference type="ChEBI" id="CHEBI:83834"/>
        <dbReference type="EC" id="5.2.1.8"/>
    </reaction>
</comment>
<keyword evidence="3 7" id="KW-0574">Periplasm</keyword>
<dbReference type="SUPFAM" id="SSF54534">
    <property type="entry name" value="FKBP-like"/>
    <property type="match status" value="2"/>
</dbReference>
<evidence type="ECO:0000256" key="2">
    <source>
        <dbReference type="ARBA" id="ARBA00022737"/>
    </source>
</evidence>
<dbReference type="Gene3D" id="1.10.4030.10">
    <property type="entry name" value="Porin chaperone SurA, peptide-binding domain"/>
    <property type="match status" value="1"/>
</dbReference>
<keyword evidence="4 7" id="KW-0697">Rotamase</keyword>
<dbReference type="SUPFAM" id="SSF109998">
    <property type="entry name" value="Triger factor/SurA peptide-binding domain-like"/>
    <property type="match status" value="1"/>
</dbReference>
<dbReference type="GO" id="GO:0050821">
    <property type="term" value="P:protein stabilization"/>
    <property type="evidence" value="ECO:0007669"/>
    <property type="project" value="InterPro"/>
</dbReference>
<comment type="caution">
    <text evidence="9">The sequence shown here is derived from an EMBL/GenBank/DDBJ whole genome shotgun (WGS) entry which is preliminary data.</text>
</comment>
<keyword evidence="5 7" id="KW-0143">Chaperone</keyword>
<comment type="function">
    <text evidence="7">Chaperone involved in the correct folding and assembly of outer membrane proteins. Recognizes specific patterns of aromatic residues and the orientation of their side chains, which are found more frequently in integral outer membrane proteins. May act in both early periplasmic and late outer membrane-associated steps of protein maturation.</text>
</comment>
<comment type="domain">
    <text evidence="7">The PPIase activity resides only in the second parvulin domain. The N-terminal region and the C-terminal tail are necessary and sufficient for the chaperone activity of SurA. The PPIase activity is dispensable for SurA to function as a chaperone. The N-terminal region and the C-terminal tail are also required for porin recognition.</text>
</comment>
<gene>
    <name evidence="7" type="primary">surA</name>
    <name evidence="9" type="ORF">COA71_06830</name>
</gene>
<dbReference type="Pfam" id="PF00639">
    <property type="entry name" value="Rotamase"/>
    <property type="match status" value="2"/>
</dbReference>
<accession>A0A2A5CDX8</accession>
<evidence type="ECO:0000256" key="6">
    <source>
        <dbReference type="ARBA" id="ARBA00023235"/>
    </source>
</evidence>
<evidence type="ECO:0000256" key="5">
    <source>
        <dbReference type="ARBA" id="ARBA00023186"/>
    </source>
</evidence>
<sequence length="428" mass="48464" precursor="true">MLKTINILFSLVLLLAIVPVQAQLSDRVIAVVDNDVILESEFTVRMNSVREQIAAGTIPRGIPIEELESQLLDQLILENLQSQLAIRSGIRIDDNTLNQALTTIAQQNNMSFDEFRSVLNQDGQYQSFREQIRQDMMLNNLQSGTINQRITITRQEIENYLRSEAAQADISPEYRVQHILVPVDNPTQNALQKELADLIYQQLQDGADILELSASRQILGLPVGGGDLAGWRKAESLPTMFRSVVPDMEIGEITEPFTSDNGFHIVKLVEKRGGVDLQVDQAQLRHILIQPNEIRTAQQSEDLIHELYQRIQDGEDFGDLARVFTDDPGSMVSGGDLGWMTQGQLPPLFEVAVSELTIGELSQPFQNGESWHIAQLMDRRVEDVTEENARFQAEQILRERKYDNELENWLTEIRDTAYVDIRLGEESD</sequence>
<dbReference type="PANTHER" id="PTHR47637:SF1">
    <property type="entry name" value="CHAPERONE SURA"/>
    <property type="match status" value="1"/>
</dbReference>
<dbReference type="Gene3D" id="3.10.50.40">
    <property type="match status" value="2"/>
</dbReference>
<comment type="subcellular location">
    <subcellularLocation>
        <location evidence="7">Periplasm</location>
    </subcellularLocation>
    <text evidence="7">Is capable of associating with the outer membrane.</text>
</comment>
<evidence type="ECO:0000256" key="1">
    <source>
        <dbReference type="ARBA" id="ARBA00022729"/>
    </source>
</evidence>
<dbReference type="InterPro" id="IPR050280">
    <property type="entry name" value="OMP_Chaperone_SurA"/>
</dbReference>
<dbReference type="HAMAP" id="MF_01183">
    <property type="entry name" value="Chaperone_SurA"/>
    <property type="match status" value="1"/>
</dbReference>
<dbReference type="InterPro" id="IPR000297">
    <property type="entry name" value="PPIase_PpiC"/>
</dbReference>
<dbReference type="GO" id="GO:0042277">
    <property type="term" value="F:peptide binding"/>
    <property type="evidence" value="ECO:0007669"/>
    <property type="project" value="InterPro"/>
</dbReference>
<dbReference type="InterPro" id="IPR027304">
    <property type="entry name" value="Trigger_fact/SurA_dom_sf"/>
</dbReference>
<evidence type="ECO:0000313" key="10">
    <source>
        <dbReference type="Proteomes" id="UP000228987"/>
    </source>
</evidence>
<dbReference type="Pfam" id="PF09312">
    <property type="entry name" value="SurA_N"/>
    <property type="match status" value="1"/>
</dbReference>
<dbReference type="EMBL" id="NVWI01000004">
    <property type="protein sequence ID" value="PCJ41721.1"/>
    <property type="molecule type" value="Genomic_DNA"/>
</dbReference>
<evidence type="ECO:0000256" key="4">
    <source>
        <dbReference type="ARBA" id="ARBA00023110"/>
    </source>
</evidence>
<dbReference type="EC" id="5.2.1.8" evidence="7"/>
<dbReference type="AlphaFoldDB" id="A0A2A5CDX8"/>
<evidence type="ECO:0000313" key="9">
    <source>
        <dbReference type="EMBL" id="PCJ41721.1"/>
    </source>
</evidence>